<reference evidence="1" key="1">
    <citation type="submission" date="2014-11" db="EMBL/GenBank/DDBJ databases">
        <authorList>
            <person name="Amaro Gonzalez C."/>
        </authorList>
    </citation>
    <scope>NUCLEOTIDE SEQUENCE</scope>
</reference>
<protein>
    <submittedName>
        <fullName evidence="1">Uncharacterized protein</fullName>
    </submittedName>
</protein>
<reference evidence="1" key="2">
    <citation type="journal article" date="2015" name="Fish Shellfish Immunol.">
        <title>Early steps in the European eel (Anguilla anguilla)-Vibrio vulnificus interaction in the gills: Role of the RtxA13 toxin.</title>
        <authorList>
            <person name="Callol A."/>
            <person name="Pajuelo D."/>
            <person name="Ebbesson L."/>
            <person name="Teles M."/>
            <person name="MacKenzie S."/>
            <person name="Amaro C."/>
        </authorList>
    </citation>
    <scope>NUCLEOTIDE SEQUENCE</scope>
</reference>
<proteinExistence type="predicted"/>
<dbReference type="EMBL" id="GBXM01102382">
    <property type="protein sequence ID" value="JAH06195.1"/>
    <property type="molecule type" value="Transcribed_RNA"/>
</dbReference>
<dbReference type="EMBL" id="GBXM01108523">
    <property type="protein sequence ID" value="JAH00054.1"/>
    <property type="molecule type" value="Transcribed_RNA"/>
</dbReference>
<name>A0A0E9PQ31_ANGAN</name>
<accession>A0A0E9PQ31</accession>
<organism evidence="1">
    <name type="scientific">Anguilla anguilla</name>
    <name type="common">European freshwater eel</name>
    <name type="synonym">Muraena anguilla</name>
    <dbReference type="NCBI Taxonomy" id="7936"/>
    <lineage>
        <taxon>Eukaryota</taxon>
        <taxon>Metazoa</taxon>
        <taxon>Chordata</taxon>
        <taxon>Craniata</taxon>
        <taxon>Vertebrata</taxon>
        <taxon>Euteleostomi</taxon>
        <taxon>Actinopterygii</taxon>
        <taxon>Neopterygii</taxon>
        <taxon>Teleostei</taxon>
        <taxon>Anguilliformes</taxon>
        <taxon>Anguillidae</taxon>
        <taxon>Anguilla</taxon>
    </lineage>
</organism>
<evidence type="ECO:0000313" key="1">
    <source>
        <dbReference type="EMBL" id="JAH06195.1"/>
    </source>
</evidence>
<sequence>MRPTALYFLTIRLVS</sequence>